<accession>A0ABR8DQL7</accession>
<dbReference type="EMBL" id="JACJSI010000023">
    <property type="protein sequence ID" value="MBD2530653.1"/>
    <property type="molecule type" value="Genomic_DNA"/>
</dbReference>
<dbReference type="Proteomes" id="UP000623440">
    <property type="component" value="Unassembled WGS sequence"/>
</dbReference>
<gene>
    <name evidence="1" type="ORF">H6G97_14155</name>
</gene>
<proteinExistence type="predicted"/>
<name>A0ABR8DQL7_9NOSO</name>
<comment type="caution">
    <text evidence="1">The sequence shown here is derived from an EMBL/GenBank/DDBJ whole genome shotgun (WGS) entry which is preliminary data.</text>
</comment>
<dbReference type="RefSeq" id="WP_190941194.1">
    <property type="nucleotide sequence ID" value="NZ_JACJSI010000023.1"/>
</dbReference>
<keyword evidence="2" id="KW-1185">Reference proteome</keyword>
<evidence type="ECO:0000313" key="1">
    <source>
        <dbReference type="EMBL" id="MBD2530653.1"/>
    </source>
</evidence>
<protein>
    <submittedName>
        <fullName evidence="1">Uncharacterized protein</fullName>
    </submittedName>
</protein>
<sequence>MVDLYDLIHNIRKRPAMYLGRASISNLRTFLAGYCFARRQIGIPQTSQEQKFSEFQTWIQQKFNLTSNQTWDQIILFFSQDEHTALDQFFKLFDEFIQTEHLRELQPNTTNNLIMVSGTQD</sequence>
<evidence type="ECO:0000313" key="2">
    <source>
        <dbReference type="Proteomes" id="UP000623440"/>
    </source>
</evidence>
<organism evidence="1 2">
    <name type="scientific">Nostoc flagelliforme FACHB-838</name>
    <dbReference type="NCBI Taxonomy" id="2692904"/>
    <lineage>
        <taxon>Bacteria</taxon>
        <taxon>Bacillati</taxon>
        <taxon>Cyanobacteriota</taxon>
        <taxon>Cyanophyceae</taxon>
        <taxon>Nostocales</taxon>
        <taxon>Nostocaceae</taxon>
        <taxon>Nostoc</taxon>
    </lineage>
</organism>
<reference evidence="1 2" key="1">
    <citation type="journal article" date="2020" name="ISME J.">
        <title>Comparative genomics reveals insights into cyanobacterial evolution and habitat adaptation.</title>
        <authorList>
            <person name="Chen M.Y."/>
            <person name="Teng W.K."/>
            <person name="Zhao L."/>
            <person name="Hu C.X."/>
            <person name="Zhou Y.K."/>
            <person name="Han B.P."/>
            <person name="Song L.R."/>
            <person name="Shu W.S."/>
        </authorList>
    </citation>
    <scope>NUCLEOTIDE SEQUENCE [LARGE SCALE GENOMIC DNA]</scope>
    <source>
        <strain evidence="1 2">FACHB-838</strain>
    </source>
</reference>